<name>A0A4S1WID0_9SPHN</name>
<dbReference type="AlphaFoldDB" id="A0A4S1WID0"/>
<keyword evidence="3" id="KW-1185">Reference proteome</keyword>
<proteinExistence type="predicted"/>
<feature type="chain" id="PRO_5020181619" description="Sel1 repeat family protein" evidence="1">
    <location>
        <begin position="16"/>
        <end position="130"/>
    </location>
</feature>
<dbReference type="OrthoDB" id="9974683at2"/>
<keyword evidence="1" id="KW-0732">Signal</keyword>
<feature type="signal peptide" evidence="1">
    <location>
        <begin position="1"/>
        <end position="15"/>
    </location>
</feature>
<evidence type="ECO:0008006" key="4">
    <source>
        <dbReference type="Google" id="ProtNLM"/>
    </source>
</evidence>
<comment type="caution">
    <text evidence="2">The sequence shown here is derived from an EMBL/GenBank/DDBJ whole genome shotgun (WGS) entry which is preliminary data.</text>
</comment>
<protein>
    <recommendedName>
        <fullName evidence="4">Sel1 repeat family protein</fullName>
    </recommendedName>
</protein>
<sequence length="130" mass="14056">MIALVALALVTSAAAPPCGGVLIAGAASCIKWELKLSEYRALIRRANAGDAEAALKLAQFEDERVLHGGAGGAKWWLLAAERGDCQALRRMRDLATGRGDPALAAKWRTRIRWNRCAPSVDRERWLGFGS</sequence>
<dbReference type="Proteomes" id="UP000309848">
    <property type="component" value="Unassembled WGS sequence"/>
</dbReference>
<gene>
    <name evidence="2" type="ORF">E5A74_13040</name>
</gene>
<evidence type="ECO:0000313" key="2">
    <source>
        <dbReference type="EMBL" id="TGX41537.1"/>
    </source>
</evidence>
<dbReference type="RefSeq" id="WP_135985608.1">
    <property type="nucleotide sequence ID" value="NZ_JAASQM010000003.1"/>
</dbReference>
<reference evidence="2 3" key="1">
    <citation type="submission" date="2019-04" db="EMBL/GenBank/DDBJ databases">
        <title>Sphingomonas psychrotolerans sp. nov., isolated from soil in the Tianshan Mountains, Xinjiang, China.</title>
        <authorList>
            <person name="Luo Y."/>
            <person name="Sheng H."/>
        </authorList>
    </citation>
    <scope>NUCLEOTIDE SEQUENCE [LARGE SCALE GENOMIC DNA]</scope>
    <source>
        <strain evidence="2 3">KIS18-15</strain>
    </source>
</reference>
<evidence type="ECO:0000256" key="1">
    <source>
        <dbReference type="SAM" id="SignalP"/>
    </source>
</evidence>
<accession>A0A4S1WID0</accession>
<evidence type="ECO:0000313" key="3">
    <source>
        <dbReference type="Proteomes" id="UP000309848"/>
    </source>
</evidence>
<dbReference type="EMBL" id="SRXU01000005">
    <property type="protein sequence ID" value="TGX41537.1"/>
    <property type="molecule type" value="Genomic_DNA"/>
</dbReference>
<organism evidence="2 3">
    <name type="scientific">Sphingomonas naasensis</name>
    <dbReference type="NCBI Taxonomy" id="1344951"/>
    <lineage>
        <taxon>Bacteria</taxon>
        <taxon>Pseudomonadati</taxon>
        <taxon>Pseudomonadota</taxon>
        <taxon>Alphaproteobacteria</taxon>
        <taxon>Sphingomonadales</taxon>
        <taxon>Sphingomonadaceae</taxon>
        <taxon>Sphingomonas</taxon>
    </lineage>
</organism>